<reference evidence="2" key="1">
    <citation type="submission" date="2016-10" db="EMBL/GenBank/DDBJ databases">
        <authorList>
            <person name="Varghese N."/>
            <person name="Submissions S."/>
        </authorList>
    </citation>
    <scope>NUCLEOTIDE SEQUENCE [LARGE SCALE GENOMIC DNA]</scope>
    <source>
        <strain evidence="2">DSM 44718</strain>
    </source>
</reference>
<sequence>MLTSSMTGIKLPTPWCCLPSDELSLGLLCCDAASVGLRVVAFHEPDLGGALTATWSEGGENMTPSTDARSQLVELAAERDGLRAQLDGDLTAVRR</sequence>
<gene>
    <name evidence="1" type="ORF">SAMN05421684_5980</name>
</gene>
<protein>
    <submittedName>
        <fullName evidence="1">Uncharacterized protein</fullName>
    </submittedName>
</protein>
<proteinExistence type="predicted"/>
<evidence type="ECO:0000313" key="2">
    <source>
        <dbReference type="Proteomes" id="UP000199632"/>
    </source>
</evidence>
<organism evidence="1 2">
    <name type="scientific">Asanoa ishikariensis</name>
    <dbReference type="NCBI Taxonomy" id="137265"/>
    <lineage>
        <taxon>Bacteria</taxon>
        <taxon>Bacillati</taxon>
        <taxon>Actinomycetota</taxon>
        <taxon>Actinomycetes</taxon>
        <taxon>Micromonosporales</taxon>
        <taxon>Micromonosporaceae</taxon>
        <taxon>Asanoa</taxon>
    </lineage>
</organism>
<accession>A0A1H3TM28</accession>
<evidence type="ECO:0000313" key="1">
    <source>
        <dbReference type="EMBL" id="SDZ50871.1"/>
    </source>
</evidence>
<dbReference type="Proteomes" id="UP000199632">
    <property type="component" value="Unassembled WGS sequence"/>
</dbReference>
<name>A0A1H3TM28_9ACTN</name>
<dbReference type="AlphaFoldDB" id="A0A1H3TM28"/>
<dbReference type="EMBL" id="FNQB01000003">
    <property type="protein sequence ID" value="SDZ50871.1"/>
    <property type="molecule type" value="Genomic_DNA"/>
</dbReference>
<keyword evidence="2" id="KW-1185">Reference proteome</keyword>